<feature type="region of interest" description="Disordered" evidence="12">
    <location>
        <begin position="812"/>
        <end position="836"/>
    </location>
</feature>
<dbReference type="PANTHER" id="PTHR47969:SF21">
    <property type="entry name" value="KINESIN-LIKE PROTEIN"/>
    <property type="match status" value="1"/>
</dbReference>
<evidence type="ECO:0000313" key="16">
    <source>
        <dbReference type="Proteomes" id="UP000054350"/>
    </source>
</evidence>
<keyword evidence="16" id="KW-1185">Reference proteome</keyword>
<gene>
    <name evidence="15" type="ORF">AMAG_17860</name>
</gene>
<dbReference type="InterPro" id="IPR019821">
    <property type="entry name" value="Kinesin_motor_CS"/>
</dbReference>
<dbReference type="InterPro" id="IPR001752">
    <property type="entry name" value="Kinesin_motor_dom"/>
</dbReference>
<evidence type="ECO:0000256" key="7">
    <source>
        <dbReference type="ARBA" id="ARBA00023175"/>
    </source>
</evidence>
<comment type="similarity">
    <text evidence="9 10">Belongs to the TRAFAC class myosin-kinesin ATPase superfamily. Kinesin family.</text>
</comment>
<proteinExistence type="inferred from homology"/>
<evidence type="ECO:0000256" key="10">
    <source>
        <dbReference type="RuleBase" id="RU000394"/>
    </source>
</evidence>
<keyword evidence="8" id="KW-0206">Cytoskeleton</keyword>
<dbReference type="InterPro" id="IPR017384">
    <property type="entry name" value="NADH_Ub_cplx-1_asu_su-1"/>
</dbReference>
<dbReference type="PRINTS" id="PR00380">
    <property type="entry name" value="KINESINHEAVY"/>
</dbReference>
<evidence type="ECO:0000256" key="9">
    <source>
        <dbReference type="PROSITE-ProRule" id="PRU00283"/>
    </source>
</evidence>
<keyword evidence="13" id="KW-1133">Transmembrane helix</keyword>
<dbReference type="SUPFAM" id="SSF52540">
    <property type="entry name" value="P-loop containing nucleoside triphosphate hydrolases"/>
    <property type="match status" value="1"/>
</dbReference>
<feature type="compositionally biased region" description="Low complexity" evidence="12">
    <location>
        <begin position="471"/>
        <end position="483"/>
    </location>
</feature>
<feature type="compositionally biased region" description="Acidic residues" evidence="12">
    <location>
        <begin position="452"/>
        <end position="467"/>
    </location>
</feature>
<feature type="coiled-coil region" evidence="11">
    <location>
        <begin position="551"/>
        <end position="684"/>
    </location>
</feature>
<evidence type="ECO:0000256" key="6">
    <source>
        <dbReference type="ARBA" id="ARBA00023054"/>
    </source>
</evidence>
<comment type="subcellular location">
    <subcellularLocation>
        <location evidence="1">Cytoplasm</location>
        <location evidence="1">Cytoskeleton</location>
    </subcellularLocation>
</comment>
<dbReference type="GO" id="GO:0008017">
    <property type="term" value="F:microtubule binding"/>
    <property type="evidence" value="ECO:0007669"/>
    <property type="project" value="InterPro"/>
</dbReference>
<dbReference type="EMBL" id="GG745330">
    <property type="protein sequence ID" value="KNE56026.1"/>
    <property type="molecule type" value="Genomic_DNA"/>
</dbReference>
<feature type="region of interest" description="Disordered" evidence="12">
    <location>
        <begin position="103"/>
        <end position="129"/>
    </location>
</feature>
<name>A0A0L0S0X1_ALLM3</name>
<dbReference type="InterPro" id="IPR027640">
    <property type="entry name" value="Kinesin-like_fam"/>
</dbReference>
<evidence type="ECO:0000313" key="15">
    <source>
        <dbReference type="EMBL" id="KNE56026.1"/>
    </source>
</evidence>
<dbReference type="SMR" id="A0A0L0S0X1"/>
<dbReference type="Pfam" id="PF00225">
    <property type="entry name" value="Kinesin"/>
    <property type="match status" value="1"/>
</dbReference>
<dbReference type="InterPro" id="IPR027417">
    <property type="entry name" value="P-loop_NTPase"/>
</dbReference>
<evidence type="ECO:0000259" key="14">
    <source>
        <dbReference type="PROSITE" id="PS50067"/>
    </source>
</evidence>
<evidence type="ECO:0000256" key="13">
    <source>
        <dbReference type="SAM" id="Phobius"/>
    </source>
</evidence>
<sequence>MPVPFEAILPLGIIATMFMVGGAGVGALQRISTQGKPQRLNLDDWDRAFMARNERLTGHKYGQSAEAVKVVVRCRPFSEKERAAGHTCIVDVDESRNCVTITAPKLSDGSGSSDGGKPTTATPGASADPPKSFTFDSVFDSNCKQLDVYNKTARPIVESVLEGYNGTIFAFGQTGTGKTFSMEGIRDVPEMRGIIPNSFVHIFSHIAAAPSGAKFLVRASYLEIYNEEVRDLLSSNPSKLDLKEHPDMGVYVKDLSSFVVKDVDEMDKLMNQGNKNRSVGFTEMNARSSRSHSIFTITIEMSETRDGKECIRAGKLHLVDLAGSERQSKTGATGDRLKEATKINLSLSCLGNVIKALVDGKASHIPYRDSKLTRLLQDSLGGNAKTMMIATMSPASYNYEETISTLRYASRAKNIKNRPKVNEDPKDAMLRMFQEEIARLKAQLETDGVGGADEEDDEADAEVEGDDEAAKGSAAGGSTDAAGTAPAALTTAADANVGASLNASGMERRKKSGLTDEEMRVMEEHIEQEKRAILESKDMIESEKLTILAELNRRQEEIDHERRAREELVNKLEQMESKLLVGGVNILDKEVQQREELARQAAELEERKRQQLLLHQQLQQEEEAALQMEEEYNSLQDEAAAKTQKIKKLWTILMTHKAELKDLTEEYQREREDLLDTIRDLSRELKWKLKLVERLIPNEEMSWIESQCTWDEVNEQWHVRYASHAGNNIRGSQHGAHRHFHHLPRAQHLESGGSGGGSGVGGLVSLSPAPGMDDINFWAPVYPTEAIYLSYDGQVRPTGNGRASALGPAAASMRGKVNSPNGHTARPQAARTKSGARSAVVAASAKLKVVEDAPTARGLVTKPKHYA</sequence>
<feature type="transmembrane region" description="Helical" evidence="13">
    <location>
        <begin position="7"/>
        <end position="28"/>
    </location>
</feature>
<dbReference type="GO" id="GO:0003777">
    <property type="term" value="F:microtubule motor activity"/>
    <property type="evidence" value="ECO:0007669"/>
    <property type="project" value="InterPro"/>
</dbReference>
<dbReference type="Gene3D" id="3.40.850.10">
    <property type="entry name" value="Kinesin motor domain"/>
    <property type="match status" value="1"/>
</dbReference>
<keyword evidence="5 9" id="KW-0067">ATP-binding</keyword>
<evidence type="ECO:0000256" key="11">
    <source>
        <dbReference type="SAM" id="Coils"/>
    </source>
</evidence>
<evidence type="ECO:0000256" key="2">
    <source>
        <dbReference type="ARBA" id="ARBA00022490"/>
    </source>
</evidence>
<dbReference type="GO" id="GO:0007018">
    <property type="term" value="P:microtubule-based movement"/>
    <property type="evidence" value="ECO:0007669"/>
    <property type="project" value="InterPro"/>
</dbReference>
<keyword evidence="2" id="KW-0963">Cytoplasm</keyword>
<dbReference type="GO" id="GO:0005874">
    <property type="term" value="C:microtubule"/>
    <property type="evidence" value="ECO:0007669"/>
    <property type="project" value="UniProtKB-KW"/>
</dbReference>
<feature type="binding site" evidence="9">
    <location>
        <begin position="172"/>
        <end position="179"/>
    </location>
    <ligand>
        <name>ATP</name>
        <dbReference type="ChEBI" id="CHEBI:30616"/>
    </ligand>
</feature>
<evidence type="ECO:0000256" key="4">
    <source>
        <dbReference type="ARBA" id="ARBA00022741"/>
    </source>
</evidence>
<evidence type="ECO:0000256" key="12">
    <source>
        <dbReference type="SAM" id="MobiDB-lite"/>
    </source>
</evidence>
<dbReference type="InterPro" id="IPR036961">
    <property type="entry name" value="Kinesin_motor_dom_sf"/>
</dbReference>
<evidence type="ECO:0000256" key="1">
    <source>
        <dbReference type="ARBA" id="ARBA00004245"/>
    </source>
</evidence>
<dbReference type="Proteomes" id="UP000054350">
    <property type="component" value="Unassembled WGS sequence"/>
</dbReference>
<feature type="domain" description="Kinesin motor" evidence="14">
    <location>
        <begin position="67"/>
        <end position="415"/>
    </location>
</feature>
<dbReference type="OrthoDB" id="3176171at2759"/>
<protein>
    <recommendedName>
        <fullName evidence="10">Kinesin-like protein</fullName>
    </recommendedName>
</protein>
<dbReference type="STRING" id="578462.A0A0L0S0X1"/>
<organism evidence="15 16">
    <name type="scientific">Allomyces macrogynus (strain ATCC 38327)</name>
    <name type="common">Allomyces javanicus var. macrogynus</name>
    <dbReference type="NCBI Taxonomy" id="578462"/>
    <lineage>
        <taxon>Eukaryota</taxon>
        <taxon>Fungi</taxon>
        <taxon>Fungi incertae sedis</taxon>
        <taxon>Blastocladiomycota</taxon>
        <taxon>Blastocladiomycetes</taxon>
        <taxon>Blastocladiales</taxon>
        <taxon>Blastocladiaceae</taxon>
        <taxon>Allomyces</taxon>
    </lineage>
</organism>
<dbReference type="Pfam" id="PF15879">
    <property type="entry name" value="MWFE"/>
    <property type="match status" value="1"/>
</dbReference>
<dbReference type="PROSITE" id="PS00411">
    <property type="entry name" value="KINESIN_MOTOR_1"/>
    <property type="match status" value="1"/>
</dbReference>
<keyword evidence="6 11" id="KW-0175">Coiled coil</keyword>
<dbReference type="VEuPathDB" id="FungiDB:AMAG_17860"/>
<dbReference type="PROSITE" id="PS50067">
    <property type="entry name" value="KINESIN_MOTOR_2"/>
    <property type="match status" value="1"/>
</dbReference>
<dbReference type="SMART" id="SM00129">
    <property type="entry name" value="KISc"/>
    <property type="match status" value="1"/>
</dbReference>
<dbReference type="GO" id="GO:0005524">
    <property type="term" value="F:ATP binding"/>
    <property type="evidence" value="ECO:0007669"/>
    <property type="project" value="UniProtKB-UniRule"/>
</dbReference>
<dbReference type="eggNOG" id="KOG4280">
    <property type="taxonomic scope" value="Eukaryota"/>
</dbReference>
<keyword evidence="7 9" id="KW-0505">Motor protein</keyword>
<accession>A0A0L0S0X1</accession>
<dbReference type="FunFam" id="3.40.850.10:FF:000029">
    <property type="entry name" value="Kinesin-like protein KIF17"/>
    <property type="match status" value="1"/>
</dbReference>
<dbReference type="CDD" id="cd01371">
    <property type="entry name" value="KISc_KIF3"/>
    <property type="match status" value="1"/>
</dbReference>
<evidence type="ECO:0000256" key="5">
    <source>
        <dbReference type="ARBA" id="ARBA00022840"/>
    </source>
</evidence>
<keyword evidence="3 10" id="KW-0493">Microtubule</keyword>
<evidence type="ECO:0000256" key="8">
    <source>
        <dbReference type="ARBA" id="ARBA00023212"/>
    </source>
</evidence>
<keyword evidence="4 9" id="KW-0547">Nucleotide-binding</keyword>
<reference evidence="16" key="2">
    <citation type="submission" date="2009-11" db="EMBL/GenBank/DDBJ databases">
        <title>The Genome Sequence of Allomyces macrogynus strain ATCC 38327.</title>
        <authorList>
            <consortium name="The Broad Institute Genome Sequencing Platform"/>
            <person name="Russ C."/>
            <person name="Cuomo C."/>
            <person name="Shea T."/>
            <person name="Young S.K."/>
            <person name="Zeng Q."/>
            <person name="Koehrsen M."/>
            <person name="Haas B."/>
            <person name="Borodovsky M."/>
            <person name="Guigo R."/>
            <person name="Alvarado L."/>
            <person name="Berlin A."/>
            <person name="Borenstein D."/>
            <person name="Chen Z."/>
            <person name="Engels R."/>
            <person name="Freedman E."/>
            <person name="Gellesch M."/>
            <person name="Goldberg J."/>
            <person name="Griggs A."/>
            <person name="Gujja S."/>
            <person name="Heiman D."/>
            <person name="Hepburn T."/>
            <person name="Howarth C."/>
            <person name="Jen D."/>
            <person name="Larson L."/>
            <person name="Lewis B."/>
            <person name="Mehta T."/>
            <person name="Park D."/>
            <person name="Pearson M."/>
            <person name="Roberts A."/>
            <person name="Saif S."/>
            <person name="Shenoy N."/>
            <person name="Sisk P."/>
            <person name="Stolte C."/>
            <person name="Sykes S."/>
            <person name="Walk T."/>
            <person name="White J."/>
            <person name="Yandava C."/>
            <person name="Burger G."/>
            <person name="Gray M.W."/>
            <person name="Holland P.W.H."/>
            <person name="King N."/>
            <person name="Lang F.B.F."/>
            <person name="Roger A.J."/>
            <person name="Ruiz-Trillo I."/>
            <person name="Lander E."/>
            <person name="Nusbaum C."/>
        </authorList>
    </citation>
    <scope>NUCLEOTIDE SEQUENCE [LARGE SCALE GENOMIC DNA]</scope>
    <source>
        <strain evidence="16">ATCC 38327</strain>
    </source>
</reference>
<dbReference type="AlphaFoldDB" id="A0A0L0S0X1"/>
<feature type="region of interest" description="Disordered" evidence="12">
    <location>
        <begin position="446"/>
        <end position="483"/>
    </location>
</feature>
<reference evidence="15 16" key="1">
    <citation type="submission" date="2009-11" db="EMBL/GenBank/DDBJ databases">
        <title>Annotation of Allomyces macrogynus ATCC 38327.</title>
        <authorList>
            <consortium name="The Broad Institute Genome Sequencing Platform"/>
            <person name="Russ C."/>
            <person name="Cuomo C."/>
            <person name="Burger G."/>
            <person name="Gray M.W."/>
            <person name="Holland P.W.H."/>
            <person name="King N."/>
            <person name="Lang F.B.F."/>
            <person name="Roger A.J."/>
            <person name="Ruiz-Trillo I."/>
            <person name="Young S.K."/>
            <person name="Zeng Q."/>
            <person name="Gargeya S."/>
            <person name="Fitzgerald M."/>
            <person name="Haas B."/>
            <person name="Abouelleil A."/>
            <person name="Alvarado L."/>
            <person name="Arachchi H.M."/>
            <person name="Berlin A."/>
            <person name="Chapman S.B."/>
            <person name="Gearin G."/>
            <person name="Goldberg J."/>
            <person name="Griggs A."/>
            <person name="Gujja S."/>
            <person name="Hansen M."/>
            <person name="Heiman D."/>
            <person name="Howarth C."/>
            <person name="Larimer J."/>
            <person name="Lui A."/>
            <person name="MacDonald P.J.P."/>
            <person name="McCowen C."/>
            <person name="Montmayeur A."/>
            <person name="Murphy C."/>
            <person name="Neiman D."/>
            <person name="Pearson M."/>
            <person name="Priest M."/>
            <person name="Roberts A."/>
            <person name="Saif S."/>
            <person name="Shea T."/>
            <person name="Sisk P."/>
            <person name="Stolte C."/>
            <person name="Sykes S."/>
            <person name="Wortman J."/>
            <person name="Nusbaum C."/>
            <person name="Birren B."/>
        </authorList>
    </citation>
    <scope>NUCLEOTIDE SEQUENCE [LARGE SCALE GENOMIC DNA]</scope>
    <source>
        <strain evidence="15 16">ATCC 38327</strain>
    </source>
</reference>
<keyword evidence="13" id="KW-0472">Membrane</keyword>
<evidence type="ECO:0000256" key="3">
    <source>
        <dbReference type="ARBA" id="ARBA00022701"/>
    </source>
</evidence>
<keyword evidence="13" id="KW-0812">Transmembrane</keyword>
<dbReference type="PANTHER" id="PTHR47969">
    <property type="entry name" value="CHROMOSOME-ASSOCIATED KINESIN KIF4A-RELATED"/>
    <property type="match status" value="1"/>
</dbReference>